<dbReference type="Pfam" id="PF00149">
    <property type="entry name" value="Metallophos"/>
    <property type="match status" value="1"/>
</dbReference>
<evidence type="ECO:0000313" key="2">
    <source>
        <dbReference type="EMBL" id="PQJ12811.1"/>
    </source>
</evidence>
<dbReference type="Proteomes" id="UP000239872">
    <property type="component" value="Unassembled WGS sequence"/>
</dbReference>
<dbReference type="SUPFAM" id="SSF56300">
    <property type="entry name" value="Metallo-dependent phosphatases"/>
    <property type="match status" value="1"/>
</dbReference>
<dbReference type="Gene3D" id="3.60.21.10">
    <property type="match status" value="1"/>
</dbReference>
<keyword evidence="3" id="KW-1185">Reference proteome</keyword>
<reference evidence="2 3" key="1">
    <citation type="submission" date="2018-01" db="EMBL/GenBank/DDBJ databases">
        <title>A novel member of the phylum Bacteroidetes isolated from glacier ice.</title>
        <authorList>
            <person name="Liu Q."/>
            <person name="Xin Y.-H."/>
        </authorList>
    </citation>
    <scope>NUCLEOTIDE SEQUENCE [LARGE SCALE GENOMIC DNA]</scope>
    <source>
        <strain evidence="2 3">RB1R16</strain>
    </source>
</reference>
<accession>A0A2S7T1S1</accession>
<evidence type="ECO:0000313" key="3">
    <source>
        <dbReference type="Proteomes" id="UP000239872"/>
    </source>
</evidence>
<dbReference type="OrthoDB" id="356681at2"/>
<gene>
    <name evidence="2" type="ORF">CJD36_003440</name>
</gene>
<proteinExistence type="predicted"/>
<dbReference type="InterPro" id="IPR004843">
    <property type="entry name" value="Calcineurin-like_PHP"/>
</dbReference>
<dbReference type="GO" id="GO:0016787">
    <property type="term" value="F:hydrolase activity"/>
    <property type="evidence" value="ECO:0007669"/>
    <property type="project" value="InterPro"/>
</dbReference>
<dbReference type="PANTHER" id="PTHR37844">
    <property type="entry name" value="SER/THR PROTEIN PHOSPHATASE SUPERFAMILY (AFU_ORTHOLOGUE AFUA_1G14840)"/>
    <property type="match status" value="1"/>
</dbReference>
<comment type="caution">
    <text evidence="2">The sequence shown here is derived from an EMBL/GenBank/DDBJ whole genome shotgun (WGS) entry which is preliminary data.</text>
</comment>
<organism evidence="2 3">
    <name type="scientific">Flavipsychrobacter stenotrophus</name>
    <dbReference type="NCBI Taxonomy" id="2077091"/>
    <lineage>
        <taxon>Bacteria</taxon>
        <taxon>Pseudomonadati</taxon>
        <taxon>Bacteroidota</taxon>
        <taxon>Chitinophagia</taxon>
        <taxon>Chitinophagales</taxon>
        <taxon>Chitinophagaceae</taxon>
        <taxon>Flavipsychrobacter</taxon>
    </lineage>
</organism>
<feature type="domain" description="Calcineurin-like phosphoesterase" evidence="1">
    <location>
        <begin position="1"/>
        <end position="216"/>
    </location>
</feature>
<dbReference type="PANTHER" id="PTHR37844:SF1">
    <property type="entry name" value="CALCINEURIN-LIKE PHOSPHOESTERASE DOMAIN-CONTAINING PROTEIN"/>
    <property type="match status" value="1"/>
</dbReference>
<dbReference type="RefSeq" id="WP_105037695.1">
    <property type="nucleotide sequence ID" value="NZ_PPSL01000001.1"/>
</dbReference>
<sequence>MKIQYCSDLHLEFKENAKYIDCHPIERGADILLLAGDITLLWNIEQHKAFFDYVSDNFTYTYWIPGNHEYYKSDVADYPSPLKIEIRDNVFLVNQQVFDHEDVSIICCTLWSHVQLENEYEIQRNLSDFHIIQNEGKRLTVADFNRMHQSDLTFLERALKANEGRKKIVVTHHVPTLMHYPKQYINSPINQAFATELHDLILTSGASAWIYGHHHTNTPEFKIGGTTLHTNQLGYVSHYEHGDYRKQAIVKV</sequence>
<protein>
    <submittedName>
        <fullName evidence="2">Metallophosphoesterase</fullName>
    </submittedName>
</protein>
<name>A0A2S7T1S1_9BACT</name>
<dbReference type="AlphaFoldDB" id="A0A2S7T1S1"/>
<dbReference type="InterPro" id="IPR029052">
    <property type="entry name" value="Metallo-depent_PP-like"/>
</dbReference>
<dbReference type="EMBL" id="PPSL01000001">
    <property type="protein sequence ID" value="PQJ12811.1"/>
    <property type="molecule type" value="Genomic_DNA"/>
</dbReference>
<evidence type="ECO:0000259" key="1">
    <source>
        <dbReference type="Pfam" id="PF00149"/>
    </source>
</evidence>